<dbReference type="OrthoDB" id="2417874at2759"/>
<gene>
    <name evidence="1" type="primary">PARPA_11012.1 scaffold 42158</name>
</gene>
<dbReference type="EMBL" id="LN733261">
    <property type="protein sequence ID" value="CEP16737.1"/>
    <property type="molecule type" value="Genomic_DNA"/>
</dbReference>
<feature type="non-terminal residue" evidence="1">
    <location>
        <position position="1"/>
    </location>
</feature>
<evidence type="ECO:0008006" key="3">
    <source>
        <dbReference type="Google" id="ProtNLM"/>
    </source>
</evidence>
<reference evidence="1 2" key="1">
    <citation type="submission" date="2014-09" db="EMBL/GenBank/DDBJ databases">
        <authorList>
            <person name="Ellenberger Sabrina"/>
        </authorList>
    </citation>
    <scope>NUCLEOTIDE SEQUENCE [LARGE SCALE GENOMIC DNA]</scope>
    <source>
        <strain evidence="1 2">CBS 412.66</strain>
    </source>
</reference>
<evidence type="ECO:0000313" key="1">
    <source>
        <dbReference type="EMBL" id="CEP16737.1"/>
    </source>
</evidence>
<protein>
    <recommendedName>
        <fullName evidence="3">Reverse transcriptase domain-containing protein</fullName>
    </recommendedName>
</protein>
<keyword evidence="2" id="KW-1185">Reference proteome</keyword>
<dbReference type="AlphaFoldDB" id="A0A0B7NH33"/>
<dbReference type="Proteomes" id="UP000054107">
    <property type="component" value="Unassembled WGS sequence"/>
</dbReference>
<proteinExistence type="predicted"/>
<organism evidence="1 2">
    <name type="scientific">Parasitella parasitica</name>
    <dbReference type="NCBI Taxonomy" id="35722"/>
    <lineage>
        <taxon>Eukaryota</taxon>
        <taxon>Fungi</taxon>
        <taxon>Fungi incertae sedis</taxon>
        <taxon>Mucoromycota</taxon>
        <taxon>Mucoromycotina</taxon>
        <taxon>Mucoromycetes</taxon>
        <taxon>Mucorales</taxon>
        <taxon>Mucorineae</taxon>
        <taxon>Mucoraceae</taxon>
        <taxon>Parasitella</taxon>
    </lineage>
</organism>
<evidence type="ECO:0000313" key="2">
    <source>
        <dbReference type="Proteomes" id="UP000054107"/>
    </source>
</evidence>
<sequence>WTISSSSRSSVSVARLSLGAIRSLAVWTALTGLCSLDMVDPESSHRDELHPDPLELRPVKASIYEGLQQGRDPCSALFWLVLVFPVLLSPLLKSLVNGSLHRPDPGGAHPDDWTLDFVSASGAPAPVKLLSYADDLEVFLSCPDEWPVLLSLLELYGRASNAKVNLGKTVLVSLSGRPHSAWAALAHTAGLKWHDALSSGAVRYLGHPLYHTDSQQSDF</sequence>
<name>A0A0B7NH33_9FUNG</name>
<accession>A0A0B7NH33</accession>